<feature type="region of interest" description="Disordered" evidence="1">
    <location>
        <begin position="71"/>
        <end position="91"/>
    </location>
</feature>
<evidence type="ECO:0000313" key="2">
    <source>
        <dbReference type="EMBL" id="KAF2286581.1"/>
    </source>
</evidence>
<feature type="compositionally biased region" description="Basic and acidic residues" evidence="1">
    <location>
        <begin position="107"/>
        <end position="129"/>
    </location>
</feature>
<evidence type="ECO:0000256" key="1">
    <source>
        <dbReference type="SAM" id="MobiDB-lite"/>
    </source>
</evidence>
<dbReference type="AlphaFoldDB" id="A0A6A6KCK4"/>
<organism evidence="2 3">
    <name type="scientific">Hevea brasiliensis</name>
    <name type="common">Para rubber tree</name>
    <name type="synonym">Siphonia brasiliensis</name>
    <dbReference type="NCBI Taxonomy" id="3981"/>
    <lineage>
        <taxon>Eukaryota</taxon>
        <taxon>Viridiplantae</taxon>
        <taxon>Streptophyta</taxon>
        <taxon>Embryophyta</taxon>
        <taxon>Tracheophyta</taxon>
        <taxon>Spermatophyta</taxon>
        <taxon>Magnoliopsida</taxon>
        <taxon>eudicotyledons</taxon>
        <taxon>Gunneridae</taxon>
        <taxon>Pentapetalae</taxon>
        <taxon>rosids</taxon>
        <taxon>fabids</taxon>
        <taxon>Malpighiales</taxon>
        <taxon>Euphorbiaceae</taxon>
        <taxon>Crotonoideae</taxon>
        <taxon>Micrandreae</taxon>
        <taxon>Hevea</taxon>
    </lineage>
</organism>
<proteinExistence type="predicted"/>
<accession>A0A6A6KCK4</accession>
<protein>
    <submittedName>
        <fullName evidence="2">Uncharacterized protein</fullName>
    </submittedName>
</protein>
<dbReference type="Proteomes" id="UP000467840">
    <property type="component" value="Chromosome 3"/>
</dbReference>
<comment type="caution">
    <text evidence="2">The sequence shown here is derived from an EMBL/GenBank/DDBJ whole genome shotgun (WGS) entry which is preliminary data.</text>
</comment>
<sequence>MVHVGGKFTEGPMFNYLARHVIKGCWTNCCKVTYEDIENRLKNLGYADKVDKIGYYKTRGDWQHQTLVNNDAKEKNGEDQGEMSNTMPPIDSKEIKNMQTQVNNETENVHTQDRNENEQVHSEVGNEKDESLVEKIETDDQDYMIVMQNRKALRASHGGKVQVDRNWATSGHASDYEDSEDDGFDTPYTSDENDLGEIVKRKRKKFGLYNRGCDHTKFELILE</sequence>
<reference evidence="2 3" key="1">
    <citation type="journal article" date="2020" name="Mol. Plant">
        <title>The Chromosome-Based Rubber Tree Genome Provides New Insights into Spurge Genome Evolution and Rubber Biosynthesis.</title>
        <authorList>
            <person name="Liu J."/>
            <person name="Shi C."/>
            <person name="Shi C.C."/>
            <person name="Li W."/>
            <person name="Zhang Q.J."/>
            <person name="Zhang Y."/>
            <person name="Li K."/>
            <person name="Lu H.F."/>
            <person name="Shi C."/>
            <person name="Zhu S.T."/>
            <person name="Xiao Z.Y."/>
            <person name="Nan H."/>
            <person name="Yue Y."/>
            <person name="Zhu X.G."/>
            <person name="Wu Y."/>
            <person name="Hong X.N."/>
            <person name="Fan G.Y."/>
            <person name="Tong Y."/>
            <person name="Zhang D."/>
            <person name="Mao C.L."/>
            <person name="Liu Y.L."/>
            <person name="Hao S.J."/>
            <person name="Liu W.Q."/>
            <person name="Lv M.Q."/>
            <person name="Zhang H.B."/>
            <person name="Liu Y."/>
            <person name="Hu-Tang G.R."/>
            <person name="Wang J.P."/>
            <person name="Wang J.H."/>
            <person name="Sun Y.H."/>
            <person name="Ni S.B."/>
            <person name="Chen W.B."/>
            <person name="Zhang X.C."/>
            <person name="Jiao Y.N."/>
            <person name="Eichler E.E."/>
            <person name="Li G.H."/>
            <person name="Liu X."/>
            <person name="Gao L.Z."/>
        </authorList>
    </citation>
    <scope>NUCLEOTIDE SEQUENCE [LARGE SCALE GENOMIC DNA]</scope>
    <source>
        <strain evidence="3">cv. GT1</strain>
        <tissue evidence="2">Leaf</tissue>
    </source>
</reference>
<evidence type="ECO:0000313" key="3">
    <source>
        <dbReference type="Proteomes" id="UP000467840"/>
    </source>
</evidence>
<name>A0A6A6KCK4_HEVBR</name>
<keyword evidence="3" id="KW-1185">Reference proteome</keyword>
<feature type="region of interest" description="Disordered" evidence="1">
    <location>
        <begin position="171"/>
        <end position="192"/>
    </location>
</feature>
<gene>
    <name evidence="2" type="ORF">GH714_018279</name>
</gene>
<dbReference type="EMBL" id="JAAGAX010000017">
    <property type="protein sequence ID" value="KAF2286581.1"/>
    <property type="molecule type" value="Genomic_DNA"/>
</dbReference>
<feature type="region of interest" description="Disordered" evidence="1">
    <location>
        <begin position="105"/>
        <end position="129"/>
    </location>
</feature>